<dbReference type="EC" id="3.6.1.9" evidence="4"/>
<keyword evidence="4" id="KW-0963">Cytoplasm</keyword>
<gene>
    <name evidence="5" type="ORF">F7P80_11990</name>
</gene>
<dbReference type="PANTHER" id="PTHR43213">
    <property type="entry name" value="BIFUNCTIONAL DTTP/UTP PYROPHOSPHATASE/METHYLTRANSFERASE PROTEIN-RELATED"/>
    <property type="match status" value="1"/>
</dbReference>
<dbReference type="GO" id="GO:0005737">
    <property type="term" value="C:cytoplasm"/>
    <property type="evidence" value="ECO:0007669"/>
    <property type="project" value="UniProtKB-SubCell"/>
</dbReference>
<keyword evidence="2 4" id="KW-0378">Hydrolase</keyword>
<comment type="catalytic activity">
    <reaction evidence="4">
        <text>dTTP + H2O = dTMP + diphosphate + H(+)</text>
        <dbReference type="Rhea" id="RHEA:28534"/>
        <dbReference type="ChEBI" id="CHEBI:15377"/>
        <dbReference type="ChEBI" id="CHEBI:15378"/>
        <dbReference type="ChEBI" id="CHEBI:33019"/>
        <dbReference type="ChEBI" id="CHEBI:37568"/>
        <dbReference type="ChEBI" id="CHEBI:63528"/>
        <dbReference type="EC" id="3.6.1.9"/>
    </reaction>
</comment>
<dbReference type="CDD" id="cd00555">
    <property type="entry name" value="Maf"/>
    <property type="match status" value="1"/>
</dbReference>
<dbReference type="PIRSF" id="PIRSF006305">
    <property type="entry name" value="Maf"/>
    <property type="match status" value="1"/>
</dbReference>
<feature type="site" description="Important for substrate specificity" evidence="4">
    <location>
        <position position="13"/>
    </location>
</feature>
<reference evidence="5" key="1">
    <citation type="submission" date="2019-09" db="EMBL/GenBank/DDBJ databases">
        <title>Draft genome sequences of 48 bacterial type strains from the CCUG.</title>
        <authorList>
            <person name="Tunovic T."/>
            <person name="Pineiro-Iglesias B."/>
            <person name="Unosson C."/>
            <person name="Inganas E."/>
            <person name="Ohlen M."/>
            <person name="Cardew S."/>
            <person name="Jensie-Markopoulos S."/>
            <person name="Salva-Serra F."/>
            <person name="Jaen-Luchoro D."/>
            <person name="Karlsson R."/>
            <person name="Svensson-Stadler L."/>
            <person name="Chun J."/>
            <person name="Moore E."/>
        </authorList>
    </citation>
    <scope>NUCLEOTIDE SEQUENCE</scope>
    <source>
        <strain evidence="5">CCUG 15333</strain>
    </source>
</reference>
<comment type="similarity">
    <text evidence="4">Belongs to the Maf family. YhdE subfamily.</text>
</comment>
<comment type="caution">
    <text evidence="5">The sequence shown here is derived from an EMBL/GenBank/DDBJ whole genome shotgun (WGS) entry which is preliminary data.</text>
</comment>
<evidence type="ECO:0000256" key="3">
    <source>
        <dbReference type="ARBA" id="ARBA00023080"/>
    </source>
</evidence>
<feature type="site" description="Important for substrate specificity" evidence="4">
    <location>
        <position position="86"/>
    </location>
</feature>
<dbReference type="RefSeq" id="WP_151044983.1">
    <property type="nucleotide sequence ID" value="NZ_CATYED010000011.1"/>
</dbReference>
<evidence type="ECO:0000313" key="5">
    <source>
        <dbReference type="EMBL" id="KAB0586068.1"/>
    </source>
</evidence>
<dbReference type="InterPro" id="IPR029001">
    <property type="entry name" value="ITPase-like_fam"/>
</dbReference>
<accession>A0A6A1R134</accession>
<dbReference type="NCBIfam" id="TIGR00172">
    <property type="entry name" value="maf"/>
    <property type="match status" value="1"/>
</dbReference>
<dbReference type="GO" id="GO:0047429">
    <property type="term" value="F:nucleoside triphosphate diphosphatase activity"/>
    <property type="evidence" value="ECO:0007669"/>
    <property type="project" value="UniProtKB-EC"/>
</dbReference>
<sequence>MPEFLYLASQSPRRSQLLQQIGVRHEILVANTDGDIQEDAEAIEVVLPGEAPRDYVQRVTGLKLDAAVARLQRRGLPVAPVLTSDTTVALGTEILGKPADAQDAKAMLRKISGQTHEVLTAVAVQHGAQCLQTLSVSKVRFMPMTEAQIDAYVASGEPFGKAGSYGVQGLAAAMIEHMDGSYSGIMGLPVFETAQLLRQIGWKL</sequence>
<dbReference type="EMBL" id="VZOT01000008">
    <property type="protein sequence ID" value="KAB0586068.1"/>
    <property type="molecule type" value="Genomic_DNA"/>
</dbReference>
<keyword evidence="3 4" id="KW-0546">Nucleotide metabolism</keyword>
<evidence type="ECO:0000256" key="2">
    <source>
        <dbReference type="ARBA" id="ARBA00022801"/>
    </source>
</evidence>
<dbReference type="PANTHER" id="PTHR43213:SF5">
    <property type="entry name" value="BIFUNCTIONAL DTTP_UTP PYROPHOSPHATASE_METHYLTRANSFERASE PROTEIN-RELATED"/>
    <property type="match status" value="1"/>
</dbReference>
<dbReference type="AlphaFoldDB" id="A0A6A1R134"/>
<feature type="site" description="Important for substrate specificity" evidence="4">
    <location>
        <position position="168"/>
    </location>
</feature>
<comment type="caution">
    <text evidence="4">Lacks conserved residue(s) required for the propagation of feature annotation.</text>
</comment>
<comment type="catalytic activity">
    <reaction evidence="4">
        <text>UTP + H2O = UMP + diphosphate + H(+)</text>
        <dbReference type="Rhea" id="RHEA:29395"/>
        <dbReference type="ChEBI" id="CHEBI:15377"/>
        <dbReference type="ChEBI" id="CHEBI:15378"/>
        <dbReference type="ChEBI" id="CHEBI:33019"/>
        <dbReference type="ChEBI" id="CHEBI:46398"/>
        <dbReference type="ChEBI" id="CHEBI:57865"/>
        <dbReference type="EC" id="3.6.1.9"/>
    </reaction>
</comment>
<dbReference type="Gene3D" id="3.90.950.10">
    <property type="match status" value="1"/>
</dbReference>
<evidence type="ECO:0000256" key="4">
    <source>
        <dbReference type="HAMAP-Rule" id="MF_00528"/>
    </source>
</evidence>
<name>A0A6A1R134_9BURK</name>
<organism evidence="5">
    <name type="scientific">Comamonas kerstersii</name>
    <dbReference type="NCBI Taxonomy" id="225992"/>
    <lineage>
        <taxon>Bacteria</taxon>
        <taxon>Pseudomonadati</taxon>
        <taxon>Pseudomonadota</taxon>
        <taxon>Betaproteobacteria</taxon>
        <taxon>Burkholderiales</taxon>
        <taxon>Comamonadaceae</taxon>
        <taxon>Comamonas</taxon>
    </lineage>
</organism>
<dbReference type="SUPFAM" id="SSF52972">
    <property type="entry name" value="ITPase-like"/>
    <property type="match status" value="1"/>
</dbReference>
<comment type="subcellular location">
    <subcellularLocation>
        <location evidence="4">Cytoplasm</location>
    </subcellularLocation>
</comment>
<proteinExistence type="inferred from homology"/>
<dbReference type="Pfam" id="PF02545">
    <property type="entry name" value="Maf"/>
    <property type="match status" value="1"/>
</dbReference>
<dbReference type="HAMAP" id="MF_00528">
    <property type="entry name" value="Maf"/>
    <property type="match status" value="1"/>
</dbReference>
<feature type="active site" description="Proton acceptor" evidence="4">
    <location>
        <position position="85"/>
    </location>
</feature>
<comment type="cofactor">
    <cofactor evidence="1 4">
        <name>a divalent metal cation</name>
        <dbReference type="ChEBI" id="CHEBI:60240"/>
    </cofactor>
</comment>
<protein>
    <recommendedName>
        <fullName evidence="4">dTTP/UTP pyrophosphatase</fullName>
        <shortName evidence="4">dTTPase/UTPase</shortName>
        <ecNumber evidence="4">3.6.1.9</ecNumber>
    </recommendedName>
    <alternativeName>
        <fullName evidence="4">Nucleoside triphosphate pyrophosphatase</fullName>
    </alternativeName>
    <alternativeName>
        <fullName evidence="4">Nucleotide pyrophosphatase</fullName>
        <shortName evidence="4">Nucleotide PPase</shortName>
    </alternativeName>
</protein>
<comment type="function">
    <text evidence="4">Nucleoside triphosphate pyrophosphatase that hydrolyzes dTTP and UTP. May have a dual role in cell division arrest and in preventing the incorporation of modified nucleotides into cellular nucleic acids.</text>
</comment>
<evidence type="ECO:0000256" key="1">
    <source>
        <dbReference type="ARBA" id="ARBA00001968"/>
    </source>
</evidence>
<dbReference type="InterPro" id="IPR003697">
    <property type="entry name" value="Maf-like"/>
</dbReference>
<dbReference type="GO" id="GO:0009117">
    <property type="term" value="P:nucleotide metabolic process"/>
    <property type="evidence" value="ECO:0007669"/>
    <property type="project" value="UniProtKB-KW"/>
</dbReference>